<evidence type="ECO:0000256" key="4">
    <source>
        <dbReference type="ARBA" id="ARBA00022827"/>
    </source>
</evidence>
<evidence type="ECO:0000259" key="6">
    <source>
        <dbReference type="Pfam" id="PF07992"/>
    </source>
</evidence>
<dbReference type="InterPro" id="IPR016156">
    <property type="entry name" value="FAD/NAD-linked_Rdtase_dimer_sf"/>
</dbReference>
<dbReference type="InterPro" id="IPR036188">
    <property type="entry name" value="FAD/NAD-bd_sf"/>
</dbReference>
<dbReference type="PANTHER" id="PTHR43014">
    <property type="entry name" value="MERCURIC REDUCTASE"/>
    <property type="match status" value="1"/>
</dbReference>
<dbReference type="SUPFAM" id="SSF51905">
    <property type="entry name" value="FAD/NAD(P)-binding domain"/>
    <property type="match status" value="1"/>
</dbReference>
<name>A0ABP7P6Y2_9GAMM</name>
<evidence type="ECO:0000256" key="1">
    <source>
        <dbReference type="ARBA" id="ARBA00001974"/>
    </source>
</evidence>
<evidence type="ECO:0000313" key="7">
    <source>
        <dbReference type="EMBL" id="GAA3960692.1"/>
    </source>
</evidence>
<dbReference type="InterPro" id="IPR001100">
    <property type="entry name" value="Pyr_nuc-diS_OxRdtase"/>
</dbReference>
<dbReference type="RefSeq" id="WP_344805578.1">
    <property type="nucleotide sequence ID" value="NZ_BAABBO010000009.1"/>
</dbReference>
<dbReference type="Gene3D" id="3.50.50.60">
    <property type="entry name" value="FAD/NAD(P)-binding domain"/>
    <property type="match status" value="2"/>
</dbReference>
<keyword evidence="8" id="KW-1185">Reference proteome</keyword>
<evidence type="ECO:0000256" key="2">
    <source>
        <dbReference type="ARBA" id="ARBA00007532"/>
    </source>
</evidence>
<dbReference type="InterPro" id="IPR023753">
    <property type="entry name" value="FAD/NAD-binding_dom"/>
</dbReference>
<feature type="domain" description="FAD/NAD(P)-binding" evidence="6">
    <location>
        <begin position="5"/>
        <end position="331"/>
    </location>
</feature>
<dbReference type="PRINTS" id="PR00411">
    <property type="entry name" value="PNDRDTASEI"/>
</dbReference>
<comment type="caution">
    <text evidence="7">The sequence shown here is derived from an EMBL/GenBank/DDBJ whole genome shotgun (WGS) entry which is preliminary data.</text>
</comment>
<feature type="domain" description="Pyridine nucleotide-disulphide oxidoreductase dimerisation" evidence="5">
    <location>
        <begin position="354"/>
        <end position="461"/>
    </location>
</feature>
<dbReference type="PIRSF" id="PIRSF000350">
    <property type="entry name" value="Mercury_reductase_MerA"/>
    <property type="match status" value="1"/>
</dbReference>
<dbReference type="Pfam" id="PF02852">
    <property type="entry name" value="Pyr_redox_dim"/>
    <property type="match status" value="1"/>
</dbReference>
<dbReference type="Gene3D" id="3.30.390.30">
    <property type="match status" value="1"/>
</dbReference>
<evidence type="ECO:0000313" key="8">
    <source>
        <dbReference type="Proteomes" id="UP001501337"/>
    </source>
</evidence>
<evidence type="ECO:0000259" key="5">
    <source>
        <dbReference type="Pfam" id="PF02852"/>
    </source>
</evidence>
<evidence type="ECO:0000256" key="3">
    <source>
        <dbReference type="ARBA" id="ARBA00022630"/>
    </source>
</evidence>
<dbReference type="EMBL" id="BAABBO010000009">
    <property type="protein sequence ID" value="GAA3960692.1"/>
    <property type="molecule type" value="Genomic_DNA"/>
</dbReference>
<reference evidence="8" key="1">
    <citation type="journal article" date="2019" name="Int. J. Syst. Evol. Microbiol.">
        <title>The Global Catalogue of Microorganisms (GCM) 10K type strain sequencing project: providing services to taxonomists for standard genome sequencing and annotation.</title>
        <authorList>
            <consortium name="The Broad Institute Genomics Platform"/>
            <consortium name="The Broad Institute Genome Sequencing Center for Infectious Disease"/>
            <person name="Wu L."/>
            <person name="Ma J."/>
        </authorList>
    </citation>
    <scope>NUCLEOTIDE SEQUENCE [LARGE SCALE GENOMIC DNA]</scope>
    <source>
        <strain evidence="8">JCM 17555</strain>
    </source>
</reference>
<organism evidence="7 8">
    <name type="scientific">Allohahella marinimesophila</name>
    <dbReference type="NCBI Taxonomy" id="1054972"/>
    <lineage>
        <taxon>Bacteria</taxon>
        <taxon>Pseudomonadati</taxon>
        <taxon>Pseudomonadota</taxon>
        <taxon>Gammaproteobacteria</taxon>
        <taxon>Oceanospirillales</taxon>
        <taxon>Hahellaceae</taxon>
        <taxon>Allohahella</taxon>
    </lineage>
</organism>
<dbReference type="NCBIfam" id="NF004939">
    <property type="entry name" value="PRK06292.1-1"/>
    <property type="match status" value="1"/>
</dbReference>
<keyword evidence="4" id="KW-0274">FAD</keyword>
<sequence length="487" mass="52157">MIKVDVVVIGAGTAGLSAYRRVAAKTDSVRLIEAHAYGTTCARDGCMPSKLLIAAAEAAHAIDASPLFGIRDVNYSVDGRAVMQRVRSERNRFVSSVLESMVDFPEAHKLLGRARFLDANTVEVVPDGQPAEPAVIRAERFIIAIGAAPYIPDMLKPAGDRLITNEHVFELETLPASVAVFGAGIIGLELGQALHRLGVRVRIFGRGGGIGGIEDEQIRCNAAKVFASAGLQLHPAAEVAGLERVDEGVSIRFRAFESAPEQTETFDYVLAATGRRPAMTALNPAAAGIELDERGQPVFCRYTMQTSQEHIFIAGDASTDIPLLHEAADMGRIAGRNAAAWPSVRAGKRRTPLSVVYCDPQIARVGSAKSEFSPLAPNGYAVGRASFENQGRSRVLGRNQGELIVYGAFGSGKFLGAEIFGPSAEHLAHTLAWVLQQDITVDNMLELPFYHPTLEEILRTALRDLDRALLSGPAVVVEENIDCGPGS</sequence>
<comment type="cofactor">
    <cofactor evidence="1">
        <name>FAD</name>
        <dbReference type="ChEBI" id="CHEBI:57692"/>
    </cofactor>
</comment>
<dbReference type="SUPFAM" id="SSF55424">
    <property type="entry name" value="FAD/NAD-linked reductases, dimerisation (C-terminal) domain"/>
    <property type="match status" value="1"/>
</dbReference>
<dbReference type="Proteomes" id="UP001501337">
    <property type="component" value="Unassembled WGS sequence"/>
</dbReference>
<gene>
    <name evidence="7" type="ORF">GCM10022278_18480</name>
</gene>
<keyword evidence="3" id="KW-0285">Flavoprotein</keyword>
<accession>A0ABP7P6Y2</accession>
<dbReference type="InterPro" id="IPR004099">
    <property type="entry name" value="Pyr_nucl-diS_OxRdtase_dimer"/>
</dbReference>
<dbReference type="Pfam" id="PF07992">
    <property type="entry name" value="Pyr_redox_2"/>
    <property type="match status" value="1"/>
</dbReference>
<protein>
    <submittedName>
        <fullName evidence="7">Dihydrolipoyl dehydrogenase</fullName>
    </submittedName>
</protein>
<comment type="similarity">
    <text evidence="2">Belongs to the class-I pyridine nucleotide-disulfide oxidoreductase family.</text>
</comment>
<dbReference type="PANTHER" id="PTHR43014:SF4">
    <property type="entry name" value="PYRIDINE NUCLEOTIDE-DISULFIDE OXIDOREDUCTASE RCLA-RELATED"/>
    <property type="match status" value="1"/>
</dbReference>
<proteinExistence type="inferred from homology"/>
<dbReference type="PRINTS" id="PR00368">
    <property type="entry name" value="FADPNR"/>
</dbReference>